<evidence type="ECO:0000256" key="2">
    <source>
        <dbReference type="SAM" id="Phobius"/>
    </source>
</evidence>
<feature type="transmembrane region" description="Helical" evidence="2">
    <location>
        <begin position="315"/>
        <end position="338"/>
    </location>
</feature>
<dbReference type="RefSeq" id="WP_253646966.1">
    <property type="nucleotide sequence ID" value="NZ_BAAAMO010000002.1"/>
</dbReference>
<feature type="compositionally biased region" description="Pro residues" evidence="1">
    <location>
        <begin position="429"/>
        <end position="440"/>
    </location>
</feature>
<dbReference type="Proteomes" id="UP001597068">
    <property type="component" value="Unassembled WGS sequence"/>
</dbReference>
<keyword evidence="2" id="KW-0812">Transmembrane</keyword>
<name>A0ABW3G873_9NOCA</name>
<gene>
    <name evidence="3" type="ORF">ACFQ04_04820</name>
</gene>
<feature type="region of interest" description="Disordered" evidence="1">
    <location>
        <begin position="275"/>
        <end position="296"/>
    </location>
</feature>
<feature type="compositionally biased region" description="Low complexity" evidence="1">
    <location>
        <begin position="355"/>
        <end position="377"/>
    </location>
</feature>
<evidence type="ECO:0000313" key="3">
    <source>
        <dbReference type="EMBL" id="MFD0925055.1"/>
    </source>
</evidence>
<evidence type="ECO:0000256" key="1">
    <source>
        <dbReference type="SAM" id="MobiDB-lite"/>
    </source>
</evidence>
<organism evidence="3 4">
    <name type="scientific">Williamsia deligens</name>
    <dbReference type="NCBI Taxonomy" id="321325"/>
    <lineage>
        <taxon>Bacteria</taxon>
        <taxon>Bacillati</taxon>
        <taxon>Actinomycetota</taxon>
        <taxon>Actinomycetes</taxon>
        <taxon>Mycobacteriales</taxon>
        <taxon>Nocardiaceae</taxon>
        <taxon>Williamsia</taxon>
    </lineage>
</organism>
<sequence length="440" mass="45114">MPPRSGAVMLQDSLQREVRRAVAAAGIDRCPAYLLAELGEMGLRVAVVDAASGASIAERGDGRLAPHMLDLTLADHLVRIGRVTRPESTGWAAELIDLMPAVRERLAVADGAFAMGPEHVSMFRMSRADCVTALETELTGARDVIARTLAESTVDIGAVVFMPDHELWPGLAESVGAHVEVPVVILGDIDDMPDADPTDRGRHTVDAPEEHAGTAEDQVGTAVTEPFTAVRPDEKPTDAVQLAGAATRAPDPVAPVATWGDDPRADDARVAVTGDHDVVPSDPAPGHPVNGAGPRYYMPPTGDVRVSGARSYRRLAIGAVALGGAVVVGGAILAVPWVGGTDAASAPAVAGFATAPSSSAAAPPADSTAPSTPTRTPIDLGAARLPATQYTAPPTASGGAGGGGGYVAPGQTRRAPAPRYIPRRRTIPNPIPGLPPIVLP</sequence>
<feature type="compositionally biased region" description="Basic and acidic residues" evidence="1">
    <location>
        <begin position="197"/>
        <end position="214"/>
    </location>
</feature>
<keyword evidence="2" id="KW-1133">Transmembrane helix</keyword>
<feature type="compositionally biased region" description="Low complexity" evidence="1">
    <location>
        <begin position="408"/>
        <end position="420"/>
    </location>
</feature>
<keyword evidence="2" id="KW-0472">Membrane</keyword>
<comment type="caution">
    <text evidence="3">The sequence shown here is derived from an EMBL/GenBank/DDBJ whole genome shotgun (WGS) entry which is preliminary data.</text>
</comment>
<accession>A0ABW3G873</accession>
<reference evidence="4" key="1">
    <citation type="journal article" date="2019" name="Int. J. Syst. Evol. Microbiol.">
        <title>The Global Catalogue of Microorganisms (GCM) 10K type strain sequencing project: providing services to taxonomists for standard genome sequencing and annotation.</title>
        <authorList>
            <consortium name="The Broad Institute Genomics Platform"/>
            <consortium name="The Broad Institute Genome Sequencing Center for Infectious Disease"/>
            <person name="Wu L."/>
            <person name="Ma J."/>
        </authorList>
    </citation>
    <scope>NUCLEOTIDE SEQUENCE [LARGE SCALE GENOMIC DNA]</scope>
    <source>
        <strain evidence="4">CCUG 50873</strain>
    </source>
</reference>
<feature type="compositionally biased region" description="Gly residues" evidence="1">
    <location>
        <begin position="398"/>
        <end position="407"/>
    </location>
</feature>
<protein>
    <submittedName>
        <fullName evidence="3">Uncharacterized protein</fullName>
    </submittedName>
</protein>
<evidence type="ECO:0000313" key="4">
    <source>
        <dbReference type="Proteomes" id="UP001597068"/>
    </source>
</evidence>
<proteinExistence type="predicted"/>
<keyword evidence="4" id="KW-1185">Reference proteome</keyword>
<feature type="region of interest" description="Disordered" evidence="1">
    <location>
        <begin position="355"/>
        <end position="440"/>
    </location>
</feature>
<dbReference type="EMBL" id="JBHTIL010000001">
    <property type="protein sequence ID" value="MFD0925055.1"/>
    <property type="molecule type" value="Genomic_DNA"/>
</dbReference>
<feature type="region of interest" description="Disordered" evidence="1">
    <location>
        <begin position="190"/>
        <end position="218"/>
    </location>
</feature>